<comment type="caution">
    <text evidence="2">The sequence shown here is derived from an EMBL/GenBank/DDBJ whole genome shotgun (WGS) entry which is preliminary data.</text>
</comment>
<evidence type="ECO:0000256" key="1">
    <source>
        <dbReference type="SAM" id="SignalP"/>
    </source>
</evidence>
<dbReference type="RefSeq" id="WP_152767614.1">
    <property type="nucleotide sequence ID" value="NZ_WHNP01000089.1"/>
</dbReference>
<dbReference type="Proteomes" id="UP000484381">
    <property type="component" value="Unassembled WGS sequence"/>
</dbReference>
<reference evidence="2 3" key="1">
    <citation type="submission" date="2019-10" db="EMBL/GenBank/DDBJ databases">
        <title>Paraburkholderia sp. isolated from nodules of Mimosa pudica from Brazilian Atlantic Forest soils.</title>
        <authorList>
            <person name="Paulitsch F."/>
            <person name="Hungria M."/>
            <person name="Dall'Agnol R."/>
        </authorList>
    </citation>
    <scope>NUCLEOTIDE SEQUENCE [LARGE SCALE GENOMIC DNA]</scope>
    <source>
        <strain evidence="2 3">CNPSo 3157</strain>
    </source>
</reference>
<protein>
    <recommendedName>
        <fullName evidence="4">Tetratricopeptide repeat protein</fullName>
    </recommendedName>
</protein>
<dbReference type="EMBL" id="WHNP01000089">
    <property type="protein sequence ID" value="MPW23059.1"/>
    <property type="molecule type" value="Genomic_DNA"/>
</dbReference>
<dbReference type="SUPFAM" id="SSF48452">
    <property type="entry name" value="TPR-like"/>
    <property type="match status" value="1"/>
</dbReference>
<evidence type="ECO:0008006" key="4">
    <source>
        <dbReference type="Google" id="ProtNLM"/>
    </source>
</evidence>
<name>A0A7X1NJH6_9BURK</name>
<gene>
    <name evidence="2" type="ORF">GCT13_41370</name>
</gene>
<organism evidence="2 3">
    <name type="scientific">Paraburkholderia franconis</name>
    <dbReference type="NCBI Taxonomy" id="2654983"/>
    <lineage>
        <taxon>Bacteria</taxon>
        <taxon>Pseudomonadati</taxon>
        <taxon>Pseudomonadota</taxon>
        <taxon>Betaproteobacteria</taxon>
        <taxon>Burkholderiales</taxon>
        <taxon>Burkholderiaceae</taxon>
        <taxon>Paraburkholderia</taxon>
    </lineage>
</organism>
<dbReference type="AlphaFoldDB" id="A0A7X1NJH6"/>
<dbReference type="InterPro" id="IPR011990">
    <property type="entry name" value="TPR-like_helical_dom_sf"/>
</dbReference>
<feature type="chain" id="PRO_5031491555" description="Tetratricopeptide repeat protein" evidence="1">
    <location>
        <begin position="28"/>
        <end position="530"/>
    </location>
</feature>
<accession>A0A7X1NJH6</accession>
<evidence type="ECO:0000313" key="2">
    <source>
        <dbReference type="EMBL" id="MPW23059.1"/>
    </source>
</evidence>
<evidence type="ECO:0000313" key="3">
    <source>
        <dbReference type="Proteomes" id="UP000484381"/>
    </source>
</evidence>
<sequence length="530" mass="58177">MKTIRKFAAFAAACLAITGLGITSLHADATTRTFQMPSSSPAPALRDPAGKLLTAWEKLNDGDHKGAEIELLALVASPEFKRAQVRLRFTAYVGLSICQSASGDSQGAYGSILRAGAVAPGLRNVEYWKALLAAAITTNRQYVAADALSAALLVDPVKAQAIDIDIIWTVMDSTREMNDGGYHRHMVQQALWQAGYSPDDEAKRTGLQSFWAELFEYDVDRGENDQARSYLKAITDPYQIVRLRADKRYRQALLDDSRYTDKDAVTQRYLDYVRAQATAQPRRIAAMHMLAEALRNSGQAAESLAVSDAALAKVNSAPAGQPAFDDLVDNLRWMLDTRAKALSRLGRWDDALYAAQAARDEAERQKKDTASQAINLGEMLYRLERPQEALRAVRDMNENTASPYGMSEVAQVKACAYAQLGDKAKARAATDSLLENPNLDPESVRAALLCMDDKDGLAKIILGRLEDPLTRNYELASNQGYAPRPNLTPFLATMARRLDDVLHRPDVSAALARYGVVESYAITAPDDGVW</sequence>
<feature type="signal peptide" evidence="1">
    <location>
        <begin position="1"/>
        <end position="27"/>
    </location>
</feature>
<keyword evidence="1" id="KW-0732">Signal</keyword>
<keyword evidence="3" id="KW-1185">Reference proteome</keyword>
<proteinExistence type="predicted"/>
<dbReference type="Gene3D" id="1.25.40.10">
    <property type="entry name" value="Tetratricopeptide repeat domain"/>
    <property type="match status" value="1"/>
</dbReference>